<organism evidence="2 3">
    <name type="scientific">Ladona fulva</name>
    <name type="common">Scarce chaser dragonfly</name>
    <name type="synonym">Libellula fulva</name>
    <dbReference type="NCBI Taxonomy" id="123851"/>
    <lineage>
        <taxon>Eukaryota</taxon>
        <taxon>Metazoa</taxon>
        <taxon>Ecdysozoa</taxon>
        <taxon>Arthropoda</taxon>
        <taxon>Hexapoda</taxon>
        <taxon>Insecta</taxon>
        <taxon>Pterygota</taxon>
        <taxon>Palaeoptera</taxon>
        <taxon>Odonata</taxon>
        <taxon>Epiprocta</taxon>
        <taxon>Anisoptera</taxon>
        <taxon>Libelluloidea</taxon>
        <taxon>Libellulidae</taxon>
        <taxon>Ladona</taxon>
    </lineage>
</organism>
<dbReference type="Pfam" id="PF13843">
    <property type="entry name" value="DDE_Tnp_1_7"/>
    <property type="match status" value="1"/>
</dbReference>
<keyword evidence="3" id="KW-1185">Reference proteome</keyword>
<dbReference type="Proteomes" id="UP000792457">
    <property type="component" value="Unassembled WGS sequence"/>
</dbReference>
<dbReference type="InterPro" id="IPR029526">
    <property type="entry name" value="PGBD"/>
</dbReference>
<reference evidence="2" key="2">
    <citation type="submission" date="2017-10" db="EMBL/GenBank/DDBJ databases">
        <title>Ladona fulva Genome sequencing and assembly.</title>
        <authorList>
            <person name="Murali S."/>
            <person name="Richards S."/>
            <person name="Bandaranaike D."/>
            <person name="Bellair M."/>
            <person name="Blankenburg K."/>
            <person name="Chao H."/>
            <person name="Dinh H."/>
            <person name="Doddapaneni H."/>
            <person name="Dugan-Rocha S."/>
            <person name="Elkadiri S."/>
            <person name="Gnanaolivu R."/>
            <person name="Hernandez B."/>
            <person name="Skinner E."/>
            <person name="Javaid M."/>
            <person name="Lee S."/>
            <person name="Li M."/>
            <person name="Ming W."/>
            <person name="Munidasa M."/>
            <person name="Muniz J."/>
            <person name="Nguyen L."/>
            <person name="Hughes D."/>
            <person name="Osuji N."/>
            <person name="Pu L.-L."/>
            <person name="Puazo M."/>
            <person name="Qu C."/>
            <person name="Quiroz J."/>
            <person name="Raj R."/>
            <person name="Weissenberger G."/>
            <person name="Xin Y."/>
            <person name="Zou X."/>
            <person name="Han Y."/>
            <person name="Worley K."/>
            <person name="Muzny D."/>
            <person name="Gibbs R."/>
        </authorList>
    </citation>
    <scope>NUCLEOTIDE SEQUENCE</scope>
    <source>
        <strain evidence="2">Sampled in the wild</strain>
    </source>
</reference>
<reference evidence="2" key="1">
    <citation type="submission" date="2013-04" db="EMBL/GenBank/DDBJ databases">
        <authorList>
            <person name="Qu J."/>
            <person name="Murali S.C."/>
            <person name="Bandaranaike D."/>
            <person name="Bellair M."/>
            <person name="Blankenburg K."/>
            <person name="Chao H."/>
            <person name="Dinh H."/>
            <person name="Doddapaneni H."/>
            <person name="Downs B."/>
            <person name="Dugan-Rocha S."/>
            <person name="Elkadiri S."/>
            <person name="Gnanaolivu R.D."/>
            <person name="Hernandez B."/>
            <person name="Javaid M."/>
            <person name="Jayaseelan J.C."/>
            <person name="Lee S."/>
            <person name="Li M."/>
            <person name="Ming W."/>
            <person name="Munidasa M."/>
            <person name="Muniz J."/>
            <person name="Nguyen L."/>
            <person name="Ongeri F."/>
            <person name="Osuji N."/>
            <person name="Pu L.-L."/>
            <person name="Puazo M."/>
            <person name="Qu C."/>
            <person name="Quiroz J."/>
            <person name="Raj R."/>
            <person name="Weissenberger G."/>
            <person name="Xin Y."/>
            <person name="Zou X."/>
            <person name="Han Y."/>
            <person name="Richards S."/>
            <person name="Worley K."/>
            <person name="Muzny D."/>
            <person name="Gibbs R."/>
        </authorList>
    </citation>
    <scope>NUCLEOTIDE SEQUENCE</scope>
    <source>
        <strain evidence="2">Sampled in the wild</strain>
    </source>
</reference>
<dbReference type="AlphaFoldDB" id="A0A8K0P333"/>
<comment type="caution">
    <text evidence="2">The sequence shown here is derived from an EMBL/GenBank/DDBJ whole genome shotgun (WGS) entry which is preliminary data.</text>
</comment>
<evidence type="ECO:0000313" key="2">
    <source>
        <dbReference type="EMBL" id="KAG8234035.1"/>
    </source>
</evidence>
<feature type="domain" description="PiggyBac transposable element-derived protein" evidence="1">
    <location>
        <begin position="19"/>
        <end position="63"/>
    </location>
</feature>
<gene>
    <name evidence="2" type="ORF">J437_LFUL013203</name>
</gene>
<dbReference type="PANTHER" id="PTHR46599">
    <property type="entry name" value="PIGGYBAC TRANSPOSABLE ELEMENT-DERIVED PROTEIN 4"/>
    <property type="match status" value="1"/>
</dbReference>
<dbReference type="OrthoDB" id="10057240at2759"/>
<accession>A0A8K0P333</accession>
<proteinExistence type="predicted"/>
<name>A0A8K0P333_LADFU</name>
<dbReference type="EMBL" id="KZ308765">
    <property type="protein sequence ID" value="KAG8234035.1"/>
    <property type="molecule type" value="Genomic_DNA"/>
</dbReference>
<dbReference type="PANTHER" id="PTHR46599:SF3">
    <property type="entry name" value="PIGGYBAC TRANSPOSABLE ELEMENT-DERIVED PROTEIN 4"/>
    <property type="match status" value="1"/>
</dbReference>
<evidence type="ECO:0000259" key="1">
    <source>
        <dbReference type="Pfam" id="PF13843"/>
    </source>
</evidence>
<protein>
    <recommendedName>
        <fullName evidence="1">PiggyBac transposable element-derived protein domain-containing protein</fullName>
    </recommendedName>
</protein>
<sequence length="127" mass="15197">MRHREQKTIPERGRESLKSLLYNKYMGGVDRFGQFCSKFNRKAMKWYQTLWHFIIQVALINGWLGYNLENKTQKLTDRGFREMVIDGLFEGFRKDDLPIQSHNFASPLLPRLSGRHIPKQYADKRYQ</sequence>
<evidence type="ECO:0000313" key="3">
    <source>
        <dbReference type="Proteomes" id="UP000792457"/>
    </source>
</evidence>